<evidence type="ECO:0000256" key="1">
    <source>
        <dbReference type="SAM" id="MobiDB-lite"/>
    </source>
</evidence>
<dbReference type="AlphaFoldDB" id="A0A9Q9Z9L7"/>
<proteinExistence type="predicted"/>
<sequence>MHLMRPFRDAWSRVPTKDGKTLEDSSWQKFTLGLNDVTELYAQLNKKDDKVGPSAEMERDAENEREHELERASEIPDSEPLIQEGKDHEMKSQDDEEEEEEEVVLSSQENVFLSPEDDIVLAPTQTMTELLPESRDVQLEGREFVEEVDIGNVVEIEDVEIEDDSVEDEMVVDENVEEIEDEEVVKAEHENVEENPDTS</sequence>
<feature type="region of interest" description="Disordered" evidence="1">
    <location>
        <begin position="45"/>
        <end position="116"/>
    </location>
</feature>
<organism evidence="2">
    <name type="scientific">Cyprinus carpio</name>
    <name type="common">Common carp</name>
    <dbReference type="NCBI Taxonomy" id="7962"/>
    <lineage>
        <taxon>Eukaryota</taxon>
        <taxon>Metazoa</taxon>
        <taxon>Chordata</taxon>
        <taxon>Craniata</taxon>
        <taxon>Vertebrata</taxon>
        <taxon>Euteleostomi</taxon>
        <taxon>Actinopterygii</taxon>
        <taxon>Neopterygii</taxon>
        <taxon>Teleostei</taxon>
        <taxon>Ostariophysi</taxon>
        <taxon>Cypriniformes</taxon>
        <taxon>Cyprinidae</taxon>
        <taxon>Cyprininae</taxon>
        <taxon>Cyprinus</taxon>
    </lineage>
</organism>
<dbReference type="RefSeq" id="XP_042634572.1">
    <property type="nucleotide sequence ID" value="XM_042778638.1"/>
</dbReference>
<name>A0A9Q9Z9L7_CYPCA</name>
<feature type="compositionally biased region" description="Acidic residues" evidence="1">
    <location>
        <begin position="94"/>
        <end position="103"/>
    </location>
</feature>
<dbReference type="KEGG" id="ccar:109109257"/>
<dbReference type="Proteomes" id="UP001155660">
    <property type="component" value="Chromosome A21"/>
</dbReference>
<evidence type="ECO:0000313" key="2">
    <source>
        <dbReference type="RefSeq" id="XP_042634572.1"/>
    </source>
</evidence>
<gene>
    <name evidence="2" type="primary">LOC109109257</name>
</gene>
<feature type="compositionally biased region" description="Basic and acidic residues" evidence="1">
    <location>
        <begin position="45"/>
        <end position="74"/>
    </location>
</feature>
<reference evidence="2" key="1">
    <citation type="submission" date="2025-08" db="UniProtKB">
        <authorList>
            <consortium name="RefSeq"/>
        </authorList>
    </citation>
    <scope>IDENTIFICATION</scope>
    <source>
        <tissue evidence="2">Muscle</tissue>
    </source>
</reference>
<feature type="region of interest" description="Disordered" evidence="1">
    <location>
        <begin position="1"/>
        <end position="23"/>
    </location>
</feature>
<protein>
    <submittedName>
        <fullName evidence="2">Ring-infected erythrocyte surface antigen-like</fullName>
    </submittedName>
</protein>
<accession>A0A9Q9Z9L7</accession>
<feature type="compositionally biased region" description="Basic and acidic residues" evidence="1">
    <location>
        <begin position="84"/>
        <end position="93"/>
    </location>
</feature>
<dbReference type="GeneID" id="109109257"/>